<evidence type="ECO:0000313" key="1">
    <source>
        <dbReference type="EMBL" id="PRX99890.1"/>
    </source>
</evidence>
<dbReference type="Proteomes" id="UP000237846">
    <property type="component" value="Unassembled WGS sequence"/>
</dbReference>
<gene>
    <name evidence="1" type="ORF">CLV72_103497</name>
</gene>
<comment type="caution">
    <text evidence="1">The sequence shown here is derived from an EMBL/GenBank/DDBJ whole genome shotgun (WGS) entry which is preliminary data.</text>
</comment>
<proteinExistence type="predicted"/>
<accession>A0A2T0Q7R1</accession>
<dbReference type="EMBL" id="PVZC01000003">
    <property type="protein sequence ID" value="PRX99890.1"/>
    <property type="molecule type" value="Genomic_DNA"/>
</dbReference>
<protein>
    <recommendedName>
        <fullName evidence="3">HEAT repeat protein</fullName>
    </recommendedName>
</protein>
<sequence length="198" mass="21551">MSPSTAEEMEELALRARRGRLDAAGVDAAAAAIASGTDPQTRRTALRVLYYAGSAAAHLPLVRRTLRESRDPDELIHCLRIVGRRWHAVAACEAEVDRLVRGVPWDETGDVRVSACSAAAEHLRGAASCTLLTALLDLHDAAASEDERLWALRCLAYADRATDELYPPERPPLEADAPFARSVVADARDRLRRDCADA</sequence>
<dbReference type="AlphaFoldDB" id="A0A2T0Q7R1"/>
<organism evidence="1 2">
    <name type="scientific">Allonocardiopsis opalescens</name>
    <dbReference type="NCBI Taxonomy" id="1144618"/>
    <lineage>
        <taxon>Bacteria</taxon>
        <taxon>Bacillati</taxon>
        <taxon>Actinomycetota</taxon>
        <taxon>Actinomycetes</taxon>
        <taxon>Streptosporangiales</taxon>
        <taxon>Allonocardiopsis</taxon>
    </lineage>
</organism>
<dbReference type="RefSeq" id="WP_146159437.1">
    <property type="nucleotide sequence ID" value="NZ_PVZC01000003.1"/>
</dbReference>
<reference evidence="1 2" key="1">
    <citation type="submission" date="2018-03" db="EMBL/GenBank/DDBJ databases">
        <title>Genomic Encyclopedia of Archaeal and Bacterial Type Strains, Phase II (KMG-II): from individual species to whole genera.</title>
        <authorList>
            <person name="Goeker M."/>
        </authorList>
    </citation>
    <scope>NUCLEOTIDE SEQUENCE [LARGE SCALE GENOMIC DNA]</scope>
    <source>
        <strain evidence="1 2">DSM 45601</strain>
    </source>
</reference>
<keyword evidence="2" id="KW-1185">Reference proteome</keyword>
<name>A0A2T0Q7R1_9ACTN</name>
<evidence type="ECO:0008006" key="3">
    <source>
        <dbReference type="Google" id="ProtNLM"/>
    </source>
</evidence>
<evidence type="ECO:0000313" key="2">
    <source>
        <dbReference type="Proteomes" id="UP000237846"/>
    </source>
</evidence>